<dbReference type="PANTHER" id="PTHR43884:SF20">
    <property type="entry name" value="ACYL-COA DEHYDROGENASE FADE28"/>
    <property type="match status" value="1"/>
</dbReference>
<name>A0ABX1GEM9_9GAMM</name>
<evidence type="ECO:0000256" key="1">
    <source>
        <dbReference type="ARBA" id="ARBA00001974"/>
    </source>
</evidence>
<dbReference type="InterPro" id="IPR037069">
    <property type="entry name" value="AcylCoA_DH/ox_N_sf"/>
</dbReference>
<protein>
    <submittedName>
        <fullName evidence="8">Acyl-CoA/acyl-ACP dehydrogenase</fullName>
    </submittedName>
</protein>
<dbReference type="InterPro" id="IPR013786">
    <property type="entry name" value="AcylCoA_DH/ox_N"/>
</dbReference>
<evidence type="ECO:0000256" key="2">
    <source>
        <dbReference type="ARBA" id="ARBA00009347"/>
    </source>
</evidence>
<proteinExistence type="inferred from homology"/>
<keyword evidence="3" id="KW-0285">Flavoprotein</keyword>
<feature type="domain" description="Acyl-CoA dehydrogenase/oxidase N-terminal" evidence="7">
    <location>
        <begin position="6"/>
        <end position="119"/>
    </location>
</feature>
<evidence type="ECO:0000259" key="7">
    <source>
        <dbReference type="Pfam" id="PF02771"/>
    </source>
</evidence>
<feature type="domain" description="Acyl-CoA dehydrogenase/oxidase C-terminal" evidence="6">
    <location>
        <begin position="237"/>
        <end position="369"/>
    </location>
</feature>
<dbReference type="Pfam" id="PF00441">
    <property type="entry name" value="Acyl-CoA_dh_1"/>
    <property type="match status" value="1"/>
</dbReference>
<dbReference type="InterPro" id="IPR009100">
    <property type="entry name" value="AcylCoA_DH/oxidase_NM_dom_sf"/>
</dbReference>
<dbReference type="Gene3D" id="1.10.540.10">
    <property type="entry name" value="Acyl-CoA dehydrogenase/oxidase, N-terminal domain"/>
    <property type="match status" value="1"/>
</dbReference>
<dbReference type="RefSeq" id="WP_168450201.1">
    <property type="nucleotide sequence ID" value="NZ_JAAWWK010000003.1"/>
</dbReference>
<dbReference type="Gene3D" id="1.20.140.10">
    <property type="entry name" value="Butyryl-CoA Dehydrogenase, subunit A, domain 3"/>
    <property type="match status" value="1"/>
</dbReference>
<evidence type="ECO:0000313" key="8">
    <source>
        <dbReference type="EMBL" id="NKI17654.1"/>
    </source>
</evidence>
<dbReference type="Proteomes" id="UP000765845">
    <property type="component" value="Unassembled WGS sequence"/>
</dbReference>
<dbReference type="PANTHER" id="PTHR43884">
    <property type="entry name" value="ACYL-COA DEHYDROGENASE"/>
    <property type="match status" value="1"/>
</dbReference>
<evidence type="ECO:0000256" key="4">
    <source>
        <dbReference type="ARBA" id="ARBA00022827"/>
    </source>
</evidence>
<evidence type="ECO:0000256" key="3">
    <source>
        <dbReference type="ARBA" id="ARBA00022630"/>
    </source>
</evidence>
<dbReference type="InterPro" id="IPR036250">
    <property type="entry name" value="AcylCo_DH-like_C"/>
</dbReference>
<gene>
    <name evidence="8" type="ORF">HCU74_09500</name>
</gene>
<keyword evidence="5" id="KW-0560">Oxidoreductase</keyword>
<dbReference type="Pfam" id="PF02771">
    <property type="entry name" value="Acyl-CoA_dh_N"/>
    <property type="match status" value="1"/>
</dbReference>
<dbReference type="EMBL" id="JAAWWK010000003">
    <property type="protein sequence ID" value="NKI17654.1"/>
    <property type="molecule type" value="Genomic_DNA"/>
</dbReference>
<dbReference type="InterPro" id="IPR009075">
    <property type="entry name" value="AcylCo_DH/oxidase_C"/>
</dbReference>
<evidence type="ECO:0000256" key="5">
    <source>
        <dbReference type="ARBA" id="ARBA00023002"/>
    </source>
</evidence>
<sequence length="378" mass="40844">MDFGLSEQQRDVRELAASILGEQVTAEKLARYDHYQQPRFDRELWAQLAEAGLLGVAVDEQYGGMGFGFFEAALLVEEAGRTIAPLPVISHMVSAMLPLSKFGSPGLKQAWLPQAVRGEVLLSAALTEPGNENPLSPTRCKASIDGENLLLNGEKHGVPFAQQSDRILLAADCEGENVVVLLDPRASGVSLHAIQVTHYEPQYRVVLDAVLIPPTDIVARGADAIELLRYSSELTTVATCAHQLGAADKAMRMTASYTAERKQFGVPIATFQAVGHRAANCFIDVECLRLNCYQAISLLDAGKGASLEVAIAKIWAGDVGHRVSYAAQHLHGGAGIDRDYPLWRYCTWLRHNELFLGGSARHLAALGEKIAAGEGFCA</sequence>
<comment type="similarity">
    <text evidence="2">Belongs to the acyl-CoA dehydrogenase family.</text>
</comment>
<organism evidence="8 9">
    <name type="scientific">Spongiibacter thalassae</name>
    <dbReference type="NCBI Taxonomy" id="2721624"/>
    <lineage>
        <taxon>Bacteria</taxon>
        <taxon>Pseudomonadati</taxon>
        <taxon>Pseudomonadota</taxon>
        <taxon>Gammaproteobacteria</taxon>
        <taxon>Cellvibrionales</taxon>
        <taxon>Spongiibacteraceae</taxon>
        <taxon>Spongiibacter</taxon>
    </lineage>
</organism>
<keyword evidence="9" id="KW-1185">Reference proteome</keyword>
<dbReference type="InterPro" id="IPR046373">
    <property type="entry name" value="Acyl-CoA_Oxase/DH_mid-dom_sf"/>
</dbReference>
<accession>A0ABX1GEM9</accession>
<dbReference type="Gene3D" id="2.40.110.10">
    <property type="entry name" value="Butyryl-CoA Dehydrogenase, subunit A, domain 2"/>
    <property type="match status" value="1"/>
</dbReference>
<keyword evidence="4" id="KW-0274">FAD</keyword>
<dbReference type="SUPFAM" id="SSF56645">
    <property type="entry name" value="Acyl-CoA dehydrogenase NM domain-like"/>
    <property type="match status" value="1"/>
</dbReference>
<dbReference type="SUPFAM" id="SSF47203">
    <property type="entry name" value="Acyl-CoA dehydrogenase C-terminal domain-like"/>
    <property type="match status" value="1"/>
</dbReference>
<dbReference type="CDD" id="cd00567">
    <property type="entry name" value="ACAD"/>
    <property type="match status" value="1"/>
</dbReference>
<comment type="caution">
    <text evidence="8">The sequence shown here is derived from an EMBL/GenBank/DDBJ whole genome shotgun (WGS) entry which is preliminary data.</text>
</comment>
<reference evidence="8 9" key="1">
    <citation type="submission" date="2020-04" db="EMBL/GenBank/DDBJ databases">
        <authorList>
            <person name="Yoon J."/>
        </authorList>
    </citation>
    <scope>NUCLEOTIDE SEQUENCE [LARGE SCALE GENOMIC DNA]</scope>
    <source>
        <strain evidence="8 9">KMU-166</strain>
    </source>
</reference>
<comment type="cofactor">
    <cofactor evidence="1">
        <name>FAD</name>
        <dbReference type="ChEBI" id="CHEBI:57692"/>
    </cofactor>
</comment>
<evidence type="ECO:0000313" key="9">
    <source>
        <dbReference type="Proteomes" id="UP000765845"/>
    </source>
</evidence>
<evidence type="ECO:0000259" key="6">
    <source>
        <dbReference type="Pfam" id="PF00441"/>
    </source>
</evidence>